<keyword evidence="3" id="KW-0285">Flavoprotein</keyword>
<dbReference type="PANTHER" id="PTHR10632:SF2">
    <property type="entry name" value="SULFIDE:QUINONE OXIDOREDUCTASE, MITOCHONDRIAL"/>
    <property type="match status" value="1"/>
</dbReference>
<dbReference type="InterPro" id="IPR023753">
    <property type="entry name" value="FAD/NAD-binding_dom"/>
</dbReference>
<evidence type="ECO:0000256" key="9">
    <source>
        <dbReference type="ARBA" id="ARBA00051038"/>
    </source>
</evidence>
<evidence type="ECO:0000313" key="18">
    <source>
        <dbReference type="Proteomes" id="UP000887572"/>
    </source>
</evidence>
<evidence type="ECO:0000256" key="5">
    <source>
        <dbReference type="ARBA" id="ARBA00022827"/>
    </source>
</evidence>
<keyword evidence="8" id="KW-0496">Mitochondrion</keyword>
<sequence length="475" mass="53210">MKFSLLRFSTVAGHFRLVVVGGGTAGCAVTSKFARLLPKKQIAVIEPKKDHYYQPGLTLAAAGLMNFDQLHRDEGSVLPHGVNWFQNSVQRLLPESNELRLDNGQAISYDFLVLALGIELRYDYIEGLSSGTESVLISPSISSIYFPEGAKKTLEELNKFPSGGVALFTYPAHPIKCAGAPLKICFLAEEIFRRRGIRSNSFVRFCTSNSRVFGVPKYAESLERTIKKRGIEPYLQHNLVKVDPERRHAVFELLNEKGKGTGERKTLEYSFLHIGPPCSPAKALIEHAQKNEQNANALQLTDPQGWVKVDPRTLQSPAFPNVFAIGDCANTPNAKTAAAVSSQLKALSKNLKNVMNNKAPIAEYDGYASCPLVVDRRHVILAEFSPNGPMETFPYDQSRPTMFAYLMKRYVMPPLYWMFLLKGYWEGPATLRKIFGIFARKSNAKFHCSLQKTFPDIQYTIRRSSPSSTICKKYR</sequence>
<keyword evidence="6" id="KW-0809">Transit peptide</keyword>
<evidence type="ECO:0000256" key="15">
    <source>
        <dbReference type="ARBA" id="ARBA00070160"/>
    </source>
</evidence>
<dbReference type="SUPFAM" id="SSF51905">
    <property type="entry name" value="FAD/NAD(P)-binding domain"/>
    <property type="match status" value="2"/>
</dbReference>
<evidence type="ECO:0000256" key="8">
    <source>
        <dbReference type="ARBA" id="ARBA00023128"/>
    </source>
</evidence>
<dbReference type="GO" id="GO:0070224">
    <property type="term" value="F:sulfide:quinone oxidoreductase activity"/>
    <property type="evidence" value="ECO:0007669"/>
    <property type="project" value="TreeGrafter"/>
</dbReference>
<dbReference type="Pfam" id="PF07992">
    <property type="entry name" value="Pyr_redox_2"/>
    <property type="match status" value="1"/>
</dbReference>
<dbReference type="PROSITE" id="PS51257">
    <property type="entry name" value="PROKAR_LIPOPROTEIN"/>
    <property type="match status" value="1"/>
</dbReference>
<comment type="function">
    <text evidence="12">Catalyzes the oxidation of hydrogen sulfide with the help of a quinone, such as ubiquinone-10, giving rise to thiosulfate and ultimately to sulfane (molecular sulfur) atoms. Requires an additional electron acceptor; can use sulfite, sulfide or cyanide (in vitro). It is believed the in vivo electron acceptor is glutathione.</text>
</comment>
<evidence type="ECO:0000256" key="12">
    <source>
        <dbReference type="ARBA" id="ARBA00059167"/>
    </source>
</evidence>
<dbReference type="Gene3D" id="3.50.50.100">
    <property type="match status" value="1"/>
</dbReference>
<dbReference type="GO" id="GO:0070221">
    <property type="term" value="P:sulfide oxidation, using sulfide:quinone oxidoreductase"/>
    <property type="evidence" value="ECO:0007669"/>
    <property type="project" value="TreeGrafter"/>
</dbReference>
<dbReference type="GO" id="GO:0005739">
    <property type="term" value="C:mitochondrion"/>
    <property type="evidence" value="ECO:0007669"/>
    <property type="project" value="UniProtKB-SubCell"/>
</dbReference>
<dbReference type="GO" id="GO:0071949">
    <property type="term" value="F:FAD binding"/>
    <property type="evidence" value="ECO:0007669"/>
    <property type="project" value="TreeGrafter"/>
</dbReference>
<dbReference type="EC" id="1.8.5.8" evidence="14"/>
<comment type="catalytic activity">
    <reaction evidence="9">
        <text>ubiquinone-10 + hydrogen sulfide + sulfite + 2 H(+) = ubiquinol-10 + thiosulfate</text>
        <dbReference type="Rhea" id="RHEA:38359"/>
        <dbReference type="ChEBI" id="CHEBI:15378"/>
        <dbReference type="ChEBI" id="CHEBI:17359"/>
        <dbReference type="ChEBI" id="CHEBI:29919"/>
        <dbReference type="ChEBI" id="CHEBI:33542"/>
        <dbReference type="ChEBI" id="CHEBI:46245"/>
        <dbReference type="ChEBI" id="CHEBI:64183"/>
    </reaction>
    <physiologicalReaction direction="left-to-right" evidence="9">
        <dbReference type="Rhea" id="RHEA:38360"/>
    </physiologicalReaction>
</comment>
<evidence type="ECO:0000256" key="1">
    <source>
        <dbReference type="ARBA" id="ARBA00001974"/>
    </source>
</evidence>
<dbReference type="InterPro" id="IPR015904">
    <property type="entry name" value="Sulphide_quinone_reductase"/>
</dbReference>
<name>A0A914H237_GLORO</name>
<evidence type="ECO:0000256" key="6">
    <source>
        <dbReference type="ARBA" id="ARBA00022946"/>
    </source>
</evidence>
<dbReference type="GO" id="GO:0106436">
    <property type="term" value="F:glutathione-dependent sulfide quinone oxidoreductase activity"/>
    <property type="evidence" value="ECO:0007669"/>
    <property type="project" value="UniProtKB-EC"/>
</dbReference>
<keyword evidence="7" id="KW-0560">Oxidoreductase</keyword>
<evidence type="ECO:0000256" key="7">
    <source>
        <dbReference type="ARBA" id="ARBA00023002"/>
    </source>
</evidence>
<comment type="cofactor">
    <cofactor evidence="1">
        <name>FAD</name>
        <dbReference type="ChEBI" id="CHEBI:57692"/>
    </cofactor>
</comment>
<dbReference type="FunFam" id="3.50.50.60:FF:000034">
    <property type="entry name" value="sulfide:quinone oxidoreductase, mitochondrial"/>
    <property type="match status" value="1"/>
</dbReference>
<keyword evidence="4" id="KW-0874">Quinone</keyword>
<evidence type="ECO:0000256" key="3">
    <source>
        <dbReference type="ARBA" id="ARBA00022630"/>
    </source>
</evidence>
<evidence type="ECO:0000259" key="17">
    <source>
        <dbReference type="Pfam" id="PF07992"/>
    </source>
</evidence>
<comment type="similarity">
    <text evidence="13">Belongs to the SQRD family.</text>
</comment>
<evidence type="ECO:0000256" key="10">
    <source>
        <dbReference type="ARBA" id="ARBA00052810"/>
    </source>
</evidence>
<evidence type="ECO:0000256" key="4">
    <source>
        <dbReference type="ARBA" id="ARBA00022719"/>
    </source>
</evidence>
<evidence type="ECO:0000256" key="11">
    <source>
        <dbReference type="ARBA" id="ARBA00052986"/>
    </source>
</evidence>
<comment type="subcellular location">
    <subcellularLocation>
        <location evidence="2">Mitochondrion</location>
    </subcellularLocation>
</comment>
<dbReference type="PANTHER" id="PTHR10632">
    <property type="entry name" value="SULFIDE:QUINONE OXIDOREDUCTASE"/>
    <property type="match status" value="1"/>
</dbReference>
<comment type="catalytic activity">
    <reaction evidence="10">
        <text>ubiquinone-10 + hydrogen sulfide + glutathione + H(+) = S-sulfanylglutathione + ubiquinol-10</text>
        <dbReference type="Rhea" id="RHEA:62608"/>
        <dbReference type="ChEBI" id="CHEBI:15378"/>
        <dbReference type="ChEBI" id="CHEBI:29919"/>
        <dbReference type="ChEBI" id="CHEBI:46245"/>
        <dbReference type="ChEBI" id="CHEBI:57925"/>
        <dbReference type="ChEBI" id="CHEBI:58905"/>
        <dbReference type="ChEBI" id="CHEBI:64183"/>
    </reaction>
    <physiologicalReaction direction="left-to-right" evidence="10">
        <dbReference type="Rhea" id="RHEA:62609"/>
    </physiologicalReaction>
</comment>
<evidence type="ECO:0000256" key="2">
    <source>
        <dbReference type="ARBA" id="ARBA00004173"/>
    </source>
</evidence>
<feature type="domain" description="FAD/NAD(P)-binding" evidence="17">
    <location>
        <begin position="16"/>
        <end position="128"/>
    </location>
</feature>
<keyword evidence="18" id="KW-1185">Reference proteome</keyword>
<proteinExistence type="inferred from homology"/>
<dbReference type="Proteomes" id="UP000887572">
    <property type="component" value="Unplaced"/>
</dbReference>
<dbReference type="GO" id="GO:0048038">
    <property type="term" value="F:quinone binding"/>
    <property type="evidence" value="ECO:0007669"/>
    <property type="project" value="UniProtKB-KW"/>
</dbReference>
<evidence type="ECO:0000313" key="19">
    <source>
        <dbReference type="WBParaSite" id="Gr19_v10_g13179.t1"/>
    </source>
</evidence>
<organism evidence="18 19">
    <name type="scientific">Globodera rostochiensis</name>
    <name type="common">Golden nematode worm</name>
    <name type="synonym">Heterodera rostochiensis</name>
    <dbReference type="NCBI Taxonomy" id="31243"/>
    <lineage>
        <taxon>Eukaryota</taxon>
        <taxon>Metazoa</taxon>
        <taxon>Ecdysozoa</taxon>
        <taxon>Nematoda</taxon>
        <taxon>Chromadorea</taxon>
        <taxon>Rhabditida</taxon>
        <taxon>Tylenchina</taxon>
        <taxon>Tylenchomorpha</taxon>
        <taxon>Tylenchoidea</taxon>
        <taxon>Heteroderidae</taxon>
        <taxon>Heteroderinae</taxon>
        <taxon>Globodera</taxon>
    </lineage>
</organism>
<dbReference type="InterPro" id="IPR036188">
    <property type="entry name" value="FAD/NAD-bd_sf"/>
</dbReference>
<reference evidence="19" key="1">
    <citation type="submission" date="2022-11" db="UniProtKB">
        <authorList>
            <consortium name="WormBaseParasite"/>
        </authorList>
    </citation>
    <scope>IDENTIFICATION</scope>
</reference>
<evidence type="ECO:0000256" key="13">
    <source>
        <dbReference type="ARBA" id="ARBA00060891"/>
    </source>
</evidence>
<dbReference type="AlphaFoldDB" id="A0A914H237"/>
<keyword evidence="5" id="KW-0274">FAD</keyword>
<evidence type="ECO:0000256" key="16">
    <source>
        <dbReference type="ARBA" id="ARBA00082958"/>
    </source>
</evidence>
<accession>A0A914H237</accession>
<comment type="catalytic activity">
    <reaction evidence="11">
        <text>a quinone + hydrogen sulfide + glutathione + H(+) = S-sulfanylglutathione + a quinol</text>
        <dbReference type="Rhea" id="RHEA:55156"/>
        <dbReference type="ChEBI" id="CHEBI:15378"/>
        <dbReference type="ChEBI" id="CHEBI:24646"/>
        <dbReference type="ChEBI" id="CHEBI:29919"/>
        <dbReference type="ChEBI" id="CHEBI:57925"/>
        <dbReference type="ChEBI" id="CHEBI:58905"/>
        <dbReference type="ChEBI" id="CHEBI:132124"/>
        <dbReference type="EC" id="1.8.5.8"/>
    </reaction>
    <physiologicalReaction direction="left-to-right" evidence="11">
        <dbReference type="Rhea" id="RHEA:55157"/>
    </physiologicalReaction>
</comment>
<evidence type="ECO:0000256" key="14">
    <source>
        <dbReference type="ARBA" id="ARBA00066447"/>
    </source>
</evidence>
<protein>
    <recommendedName>
        <fullName evidence="15">Sulfide:quinone oxidoreductase, mitochondrial</fullName>
        <ecNumber evidence="14">1.8.5.8</ecNumber>
    </recommendedName>
    <alternativeName>
        <fullName evidence="16">Sulfide quinone oxidoreductase</fullName>
    </alternativeName>
</protein>
<dbReference type="WBParaSite" id="Gr19_v10_g13179.t1">
    <property type="protein sequence ID" value="Gr19_v10_g13179.t1"/>
    <property type="gene ID" value="Gr19_v10_g13179"/>
</dbReference>